<evidence type="ECO:0000313" key="1">
    <source>
        <dbReference type="EMBL" id="KAF2277168.1"/>
    </source>
</evidence>
<reference evidence="1" key="1">
    <citation type="journal article" date="2020" name="Stud. Mycol.">
        <title>101 Dothideomycetes genomes: a test case for predicting lifestyles and emergence of pathogens.</title>
        <authorList>
            <person name="Haridas S."/>
            <person name="Albert R."/>
            <person name="Binder M."/>
            <person name="Bloem J."/>
            <person name="Labutti K."/>
            <person name="Salamov A."/>
            <person name="Andreopoulos B."/>
            <person name="Baker S."/>
            <person name="Barry K."/>
            <person name="Bills G."/>
            <person name="Bluhm B."/>
            <person name="Cannon C."/>
            <person name="Castanera R."/>
            <person name="Culley D."/>
            <person name="Daum C."/>
            <person name="Ezra D."/>
            <person name="Gonzalez J."/>
            <person name="Henrissat B."/>
            <person name="Kuo A."/>
            <person name="Liang C."/>
            <person name="Lipzen A."/>
            <person name="Lutzoni F."/>
            <person name="Magnuson J."/>
            <person name="Mondo S."/>
            <person name="Nolan M."/>
            <person name="Ohm R."/>
            <person name="Pangilinan J."/>
            <person name="Park H.-J."/>
            <person name="Ramirez L."/>
            <person name="Alfaro M."/>
            <person name="Sun H."/>
            <person name="Tritt A."/>
            <person name="Yoshinaga Y."/>
            <person name="Zwiers L.-H."/>
            <person name="Turgeon B."/>
            <person name="Goodwin S."/>
            <person name="Spatafora J."/>
            <person name="Crous P."/>
            <person name="Grigoriev I."/>
        </authorList>
    </citation>
    <scope>NUCLEOTIDE SEQUENCE</scope>
    <source>
        <strain evidence="1">CBS 379.55</strain>
    </source>
</reference>
<evidence type="ECO:0000313" key="2">
    <source>
        <dbReference type="Proteomes" id="UP000800097"/>
    </source>
</evidence>
<gene>
    <name evidence="1" type="ORF">EI97DRAFT_489769</name>
</gene>
<dbReference type="RefSeq" id="XP_033654707.1">
    <property type="nucleotide sequence ID" value="XM_033802226.1"/>
</dbReference>
<dbReference type="EMBL" id="ML986491">
    <property type="protein sequence ID" value="KAF2277168.1"/>
    <property type="molecule type" value="Genomic_DNA"/>
</dbReference>
<accession>A0A6A6JMI9</accession>
<organism evidence="1 2">
    <name type="scientific">Westerdykella ornata</name>
    <dbReference type="NCBI Taxonomy" id="318751"/>
    <lineage>
        <taxon>Eukaryota</taxon>
        <taxon>Fungi</taxon>
        <taxon>Dikarya</taxon>
        <taxon>Ascomycota</taxon>
        <taxon>Pezizomycotina</taxon>
        <taxon>Dothideomycetes</taxon>
        <taxon>Pleosporomycetidae</taxon>
        <taxon>Pleosporales</taxon>
        <taxon>Sporormiaceae</taxon>
        <taxon>Westerdykella</taxon>
    </lineage>
</organism>
<keyword evidence="2" id="KW-1185">Reference proteome</keyword>
<name>A0A6A6JMI9_WESOR</name>
<dbReference type="OrthoDB" id="6127264at2759"/>
<dbReference type="Proteomes" id="UP000800097">
    <property type="component" value="Unassembled WGS sequence"/>
</dbReference>
<feature type="non-terminal residue" evidence="1">
    <location>
        <position position="1"/>
    </location>
</feature>
<proteinExistence type="predicted"/>
<dbReference type="GeneID" id="54555401"/>
<dbReference type="AlphaFoldDB" id="A0A6A6JMI9"/>
<protein>
    <submittedName>
        <fullName evidence="1">Uncharacterized protein</fullName>
    </submittedName>
</protein>
<sequence length="127" mass="13188">AMVALTSVPPPAAAAQCRDYWDGTAPFCSGGPCKPGWHAGGSSDYGDGAYCITGHKVLCKCNGGGLPPNCNQLTRTSCVGLLLFCNTGCGWYVCGGCLFWWIAAQQENGTSARVTHLSLVVTALTLL</sequence>